<evidence type="ECO:0008006" key="3">
    <source>
        <dbReference type="Google" id="ProtNLM"/>
    </source>
</evidence>
<accession>A0AA95KGD2</accession>
<dbReference type="EMBL" id="CP124756">
    <property type="protein sequence ID" value="WGZ92414.1"/>
    <property type="molecule type" value="Genomic_DNA"/>
</dbReference>
<protein>
    <recommendedName>
        <fullName evidence="3">Lysozyme inhibitor LprI N-terminal domain-containing protein</fullName>
    </recommendedName>
</protein>
<dbReference type="KEGG" id="tput:QJT81_11010"/>
<sequence length="106" mass="11479">MKHCIRGLLLVAALVLPLHSHAASFNCAKAKTWSEKTVCNTKQLSSLDDLLAVSFKKALESTDDKAALKSAQVAWLTDERDVCEDIACGSICVSGSCFPRHCKRDG</sequence>
<feature type="signal peptide" evidence="1">
    <location>
        <begin position="1"/>
        <end position="22"/>
    </location>
</feature>
<dbReference type="GO" id="GO:0005576">
    <property type="term" value="C:extracellular region"/>
    <property type="evidence" value="ECO:0007669"/>
    <property type="project" value="TreeGrafter"/>
</dbReference>
<reference evidence="2" key="1">
    <citation type="journal article" date="2023" name="Int. J. Mol. Sci.">
        <title>Metagenomics Revealed a New Genus 'Candidatus Thiocaldithrix dubininis' gen. nov., sp. nov. and a New Species 'Candidatus Thiothrix putei' sp. nov. in the Family Thiotrichaceae, Some Members of Which Have Traits of Both Na+- and H+-Motive Energetics.</title>
        <authorList>
            <person name="Ravin N.V."/>
            <person name="Muntyan M.S."/>
            <person name="Smolyakov D.D."/>
            <person name="Rudenko T.S."/>
            <person name="Beletsky A.V."/>
            <person name="Mardanov A.V."/>
            <person name="Grabovich M.Y."/>
        </authorList>
    </citation>
    <scope>NUCLEOTIDE SEQUENCE</scope>
    <source>
        <strain evidence="2">GKL-02</strain>
    </source>
</reference>
<gene>
    <name evidence="2" type="ORF">QJT81_11010</name>
</gene>
<dbReference type="PANTHER" id="PTHR37549">
    <property type="entry name" value="LIPOPROTEIN LPRI"/>
    <property type="match status" value="1"/>
</dbReference>
<organism evidence="2">
    <name type="scientific">Candidatus Thiothrix putei</name>
    <dbReference type="NCBI Taxonomy" id="3080811"/>
    <lineage>
        <taxon>Bacteria</taxon>
        <taxon>Pseudomonadati</taxon>
        <taxon>Pseudomonadota</taxon>
        <taxon>Gammaproteobacteria</taxon>
        <taxon>Thiotrichales</taxon>
        <taxon>Thiotrichaceae</taxon>
        <taxon>Thiothrix</taxon>
    </lineage>
</organism>
<proteinExistence type="predicted"/>
<dbReference type="PANTHER" id="PTHR37549:SF1">
    <property type="entry name" value="LIPOPROTEIN LPRI"/>
    <property type="match status" value="1"/>
</dbReference>
<dbReference type="AlphaFoldDB" id="A0AA95KGD2"/>
<feature type="chain" id="PRO_5041683731" description="Lysozyme inhibitor LprI N-terminal domain-containing protein" evidence="1">
    <location>
        <begin position="23"/>
        <end position="106"/>
    </location>
</feature>
<reference evidence="2" key="2">
    <citation type="submission" date="2023-04" db="EMBL/GenBank/DDBJ databases">
        <authorList>
            <person name="Beletskiy A.V."/>
            <person name="Mardanov A.V."/>
            <person name="Ravin N.V."/>
        </authorList>
    </citation>
    <scope>NUCLEOTIDE SEQUENCE</scope>
    <source>
        <strain evidence="2">GKL-02</strain>
    </source>
</reference>
<evidence type="ECO:0000256" key="1">
    <source>
        <dbReference type="SAM" id="SignalP"/>
    </source>
</evidence>
<keyword evidence="1" id="KW-0732">Signal</keyword>
<dbReference type="InterPro" id="IPR052755">
    <property type="entry name" value="Lysozyme_Inhibitor_LprI"/>
</dbReference>
<name>A0AA95KGD2_9GAMM</name>
<dbReference type="Proteomes" id="UP001301326">
    <property type="component" value="Chromosome"/>
</dbReference>
<evidence type="ECO:0000313" key="2">
    <source>
        <dbReference type="EMBL" id="WGZ92414.1"/>
    </source>
</evidence>